<feature type="transmembrane region" description="Helical" evidence="6">
    <location>
        <begin position="122"/>
        <end position="144"/>
    </location>
</feature>
<keyword evidence="5 6" id="KW-0472">Membrane</keyword>
<evidence type="ECO:0000313" key="7">
    <source>
        <dbReference type="EMBL" id="MFC4033461.1"/>
    </source>
</evidence>
<dbReference type="EMBL" id="JBHSBB010000013">
    <property type="protein sequence ID" value="MFC4033461.1"/>
    <property type="molecule type" value="Genomic_DNA"/>
</dbReference>
<feature type="transmembrane region" description="Helical" evidence="6">
    <location>
        <begin position="95"/>
        <end position="116"/>
    </location>
</feature>
<dbReference type="RefSeq" id="WP_386430556.1">
    <property type="nucleotide sequence ID" value="NZ_JBHSBB010000013.1"/>
</dbReference>
<dbReference type="Pfam" id="PF07690">
    <property type="entry name" value="MFS_1"/>
    <property type="match status" value="1"/>
</dbReference>
<protein>
    <submittedName>
        <fullName evidence="7">MFS transporter</fullName>
    </submittedName>
</protein>
<dbReference type="InterPro" id="IPR011701">
    <property type="entry name" value="MFS"/>
</dbReference>
<proteinExistence type="predicted"/>
<dbReference type="InterPro" id="IPR036259">
    <property type="entry name" value="MFS_trans_sf"/>
</dbReference>
<reference evidence="8" key="1">
    <citation type="journal article" date="2019" name="Int. J. Syst. Evol. Microbiol.">
        <title>The Global Catalogue of Microorganisms (GCM) 10K type strain sequencing project: providing services to taxonomists for standard genome sequencing and annotation.</title>
        <authorList>
            <consortium name="The Broad Institute Genomics Platform"/>
            <consortium name="The Broad Institute Genome Sequencing Center for Infectious Disease"/>
            <person name="Wu L."/>
            <person name="Ma J."/>
        </authorList>
    </citation>
    <scope>NUCLEOTIDE SEQUENCE [LARGE SCALE GENOMIC DNA]</scope>
    <source>
        <strain evidence="8">CGMCC 4.7237</strain>
    </source>
</reference>
<dbReference type="SUPFAM" id="SSF103473">
    <property type="entry name" value="MFS general substrate transporter"/>
    <property type="match status" value="1"/>
</dbReference>
<keyword evidence="2" id="KW-1003">Cell membrane</keyword>
<name>A0ABV8HRD7_9ACTN</name>
<dbReference type="PANTHER" id="PTHR23513">
    <property type="entry name" value="INTEGRAL MEMBRANE EFFLUX PROTEIN-RELATED"/>
    <property type="match status" value="1"/>
</dbReference>
<feature type="transmembrane region" description="Helical" evidence="6">
    <location>
        <begin position="357"/>
        <end position="379"/>
    </location>
</feature>
<sequence>MPTPAPEDTPTPTTRTPARTTYREVLAEPRFRLLFLTRTVAITADSLRITTFSVLVFAATSSPLLSGIAFGAGFLPQMIGTTLFGSLADRLPPRALITCGYLLECATALLLALGPLPVGASLGLVALVALLTPVFGGASARLVARWLTGDAYVLGRSLSNMASSGAQLAGLALGGAAVSALGARHALLIGAGLYLAVAACVRTGLPRLPAGTAAGSPVRASLAATRALLRAHRTRRLLLAQWLPGACVAGAEGLIVAYAGTRHFPSGAYAVLMACLPVGMLFGDLVVGRLLRPVTRERLVAPLIAVMGAPLLCFALEPGVAWSAALLLITGTGFANGLGLQRPFLDALPDSAQGHAFGLLASGTMTFQGVAPAVFGALALPFRTGTAMAAAGAATLLCVALAPRRPAPAGAPPVADARPAVTRQG</sequence>
<keyword evidence="8" id="KW-1185">Reference proteome</keyword>
<feature type="transmembrane region" description="Helical" evidence="6">
    <location>
        <begin position="299"/>
        <end position="316"/>
    </location>
</feature>
<accession>A0ABV8HRD7</accession>
<organism evidence="7 8">
    <name type="scientific">Streptomyces polygonati</name>
    <dbReference type="NCBI Taxonomy" id="1617087"/>
    <lineage>
        <taxon>Bacteria</taxon>
        <taxon>Bacillati</taxon>
        <taxon>Actinomycetota</taxon>
        <taxon>Actinomycetes</taxon>
        <taxon>Kitasatosporales</taxon>
        <taxon>Streptomycetaceae</taxon>
        <taxon>Streptomyces</taxon>
    </lineage>
</organism>
<evidence type="ECO:0000256" key="1">
    <source>
        <dbReference type="ARBA" id="ARBA00004651"/>
    </source>
</evidence>
<feature type="transmembrane region" description="Helical" evidence="6">
    <location>
        <begin position="237"/>
        <end position="260"/>
    </location>
</feature>
<dbReference type="PANTHER" id="PTHR23513:SF11">
    <property type="entry name" value="STAPHYLOFERRIN A TRANSPORTER"/>
    <property type="match status" value="1"/>
</dbReference>
<dbReference type="Proteomes" id="UP001595765">
    <property type="component" value="Unassembled WGS sequence"/>
</dbReference>
<keyword evidence="4 6" id="KW-1133">Transmembrane helix</keyword>
<feature type="transmembrane region" description="Helical" evidence="6">
    <location>
        <begin position="266"/>
        <end position="287"/>
    </location>
</feature>
<evidence type="ECO:0000256" key="6">
    <source>
        <dbReference type="SAM" id="Phobius"/>
    </source>
</evidence>
<evidence type="ECO:0000256" key="3">
    <source>
        <dbReference type="ARBA" id="ARBA00022692"/>
    </source>
</evidence>
<keyword evidence="3 6" id="KW-0812">Transmembrane</keyword>
<evidence type="ECO:0000256" key="5">
    <source>
        <dbReference type="ARBA" id="ARBA00023136"/>
    </source>
</evidence>
<gene>
    <name evidence="7" type="ORF">ACFO3J_18525</name>
</gene>
<feature type="transmembrane region" description="Helical" evidence="6">
    <location>
        <begin position="52"/>
        <end position="75"/>
    </location>
</feature>
<dbReference type="Gene3D" id="1.20.1250.20">
    <property type="entry name" value="MFS general substrate transporter like domains"/>
    <property type="match status" value="2"/>
</dbReference>
<evidence type="ECO:0000313" key="8">
    <source>
        <dbReference type="Proteomes" id="UP001595765"/>
    </source>
</evidence>
<evidence type="ECO:0000256" key="2">
    <source>
        <dbReference type="ARBA" id="ARBA00022475"/>
    </source>
</evidence>
<comment type="subcellular location">
    <subcellularLocation>
        <location evidence="1">Cell membrane</location>
        <topology evidence="1">Multi-pass membrane protein</topology>
    </subcellularLocation>
</comment>
<evidence type="ECO:0000256" key="4">
    <source>
        <dbReference type="ARBA" id="ARBA00022989"/>
    </source>
</evidence>
<comment type="caution">
    <text evidence="7">The sequence shown here is derived from an EMBL/GenBank/DDBJ whole genome shotgun (WGS) entry which is preliminary data.</text>
</comment>